<accession>A0A546XJ48</accession>
<evidence type="ECO:0000256" key="2">
    <source>
        <dbReference type="ARBA" id="ARBA00022490"/>
    </source>
</evidence>
<evidence type="ECO:0000256" key="8">
    <source>
        <dbReference type="ARBA" id="ARBA00040505"/>
    </source>
</evidence>
<keyword evidence="4" id="KW-0418">Kinase</keyword>
<sequence>MLQSKRNPVTPALTAKSTLLTSDEAVDIALQHYGLRVRAHRLSGEKDSNFRISTEGGDEYLLKVVNPGEDPAVTNMHTMALRHVEERDPGMPVQRVVPTRDGRLDFEIDYGPDDRRAVRLVTFTKGELQRKSPQTCRQRRNIGASLARLQEALEDFRHPAEDHFSTWDLKNTLSLKPMIDEIKDASKAAELLSWVDRFAMEVVPKIPSLRAQVVHNDLNSDNVVVDPHETDRVVGIIDFGDMVRTPVIFDAAVAAAYQLTEADDPMAAACDFLTGFHGRRALLAEEVDVLFTTIVARTVMRIAITEWRAVRFPENRAYILRNTPQAWLQFHRLAEIPHSRAADMLARALSF</sequence>
<dbReference type="InterPro" id="IPR050249">
    <property type="entry name" value="Pseudomonas-type_ThrB"/>
</dbReference>
<comment type="catalytic activity">
    <reaction evidence="5">
        <text>(5R)-5-hydroxy-L-lysine + GTP = (5R)-5-phosphooxy-L-lysine + GDP + H(+)</text>
        <dbReference type="Rhea" id="RHEA:19049"/>
        <dbReference type="ChEBI" id="CHEBI:15378"/>
        <dbReference type="ChEBI" id="CHEBI:37565"/>
        <dbReference type="ChEBI" id="CHEBI:57882"/>
        <dbReference type="ChEBI" id="CHEBI:58189"/>
        <dbReference type="ChEBI" id="CHEBI:58357"/>
        <dbReference type="EC" id="2.7.1.81"/>
    </reaction>
</comment>
<dbReference type="SUPFAM" id="SSF56112">
    <property type="entry name" value="Protein kinase-like (PK-like)"/>
    <property type="match status" value="1"/>
</dbReference>
<dbReference type="Pfam" id="PF01636">
    <property type="entry name" value="APH"/>
    <property type="match status" value="1"/>
</dbReference>
<dbReference type="Gene3D" id="3.90.1200.10">
    <property type="match status" value="1"/>
</dbReference>
<evidence type="ECO:0000313" key="10">
    <source>
        <dbReference type="EMBL" id="TRB00755.1"/>
    </source>
</evidence>
<evidence type="ECO:0000256" key="5">
    <source>
        <dbReference type="ARBA" id="ARBA00036820"/>
    </source>
</evidence>
<evidence type="ECO:0000256" key="6">
    <source>
        <dbReference type="ARBA" id="ARBA00037368"/>
    </source>
</evidence>
<evidence type="ECO:0000313" key="11">
    <source>
        <dbReference type="Proteomes" id="UP000317023"/>
    </source>
</evidence>
<evidence type="ECO:0000256" key="3">
    <source>
        <dbReference type="ARBA" id="ARBA00022679"/>
    </source>
</evidence>
<keyword evidence="2" id="KW-0963">Cytoplasm</keyword>
<evidence type="ECO:0000256" key="4">
    <source>
        <dbReference type="ARBA" id="ARBA00022777"/>
    </source>
</evidence>
<comment type="caution">
    <text evidence="10">The sequence shown here is derived from an EMBL/GenBank/DDBJ whole genome shotgun (WGS) entry which is preliminary data.</text>
</comment>
<dbReference type="Proteomes" id="UP000317023">
    <property type="component" value="Unassembled WGS sequence"/>
</dbReference>
<proteinExistence type="predicted"/>
<evidence type="ECO:0000256" key="1">
    <source>
        <dbReference type="ARBA" id="ARBA00004496"/>
    </source>
</evidence>
<dbReference type="PANTHER" id="PTHR21064">
    <property type="entry name" value="AMINOGLYCOSIDE PHOSPHOTRANSFERASE DOMAIN-CONTAINING PROTEIN-RELATED"/>
    <property type="match status" value="1"/>
</dbReference>
<gene>
    <name evidence="10" type="ORF">EXN61_24740</name>
</gene>
<dbReference type="InterPro" id="IPR011009">
    <property type="entry name" value="Kinase-like_dom_sf"/>
</dbReference>
<dbReference type="RefSeq" id="WP_142859650.1">
    <property type="nucleotide sequence ID" value="NZ_SGOE01000011.1"/>
</dbReference>
<comment type="function">
    <text evidence="6">Catalyzes the GTP-dependent phosphorylation of 5-hydroxy-L-lysine.</text>
</comment>
<evidence type="ECO:0000256" key="7">
    <source>
        <dbReference type="ARBA" id="ARBA00038873"/>
    </source>
</evidence>
<dbReference type="GO" id="GO:0005737">
    <property type="term" value="C:cytoplasm"/>
    <property type="evidence" value="ECO:0007669"/>
    <property type="project" value="UniProtKB-SubCell"/>
</dbReference>
<dbReference type="AlphaFoldDB" id="A0A546XJ48"/>
<dbReference type="EMBL" id="SGOE01000011">
    <property type="protein sequence ID" value="TRB00755.1"/>
    <property type="molecule type" value="Genomic_DNA"/>
</dbReference>
<evidence type="ECO:0000259" key="9">
    <source>
        <dbReference type="Pfam" id="PF01636"/>
    </source>
</evidence>
<organism evidence="10 11">
    <name type="scientific">Agrobacterium tumefaciens</name>
    <dbReference type="NCBI Taxonomy" id="358"/>
    <lineage>
        <taxon>Bacteria</taxon>
        <taxon>Pseudomonadati</taxon>
        <taxon>Pseudomonadota</taxon>
        <taxon>Alphaproteobacteria</taxon>
        <taxon>Hyphomicrobiales</taxon>
        <taxon>Rhizobiaceae</taxon>
        <taxon>Rhizobium/Agrobacterium group</taxon>
        <taxon>Agrobacterium</taxon>
        <taxon>Agrobacterium tumefaciens complex</taxon>
    </lineage>
</organism>
<dbReference type="EC" id="2.7.1.81" evidence="7"/>
<comment type="subcellular location">
    <subcellularLocation>
        <location evidence="1">Cytoplasm</location>
    </subcellularLocation>
</comment>
<dbReference type="InterPro" id="IPR002575">
    <property type="entry name" value="Aminoglycoside_PTrfase"/>
</dbReference>
<dbReference type="PANTHER" id="PTHR21064:SF1">
    <property type="entry name" value="HYDROXYLYSINE KINASE"/>
    <property type="match status" value="1"/>
</dbReference>
<protein>
    <recommendedName>
        <fullName evidence="8">Hydroxylysine kinase</fullName>
        <ecNumber evidence="7">2.7.1.81</ecNumber>
    </recommendedName>
</protein>
<keyword evidence="3 10" id="KW-0808">Transferase</keyword>
<feature type="domain" description="Aminoglycoside phosphotransferase" evidence="9">
    <location>
        <begin position="43"/>
        <end position="268"/>
    </location>
</feature>
<name>A0A546XJ48_AGRTU</name>
<dbReference type="GO" id="GO:0047992">
    <property type="term" value="F:hydroxylysine kinase activity"/>
    <property type="evidence" value="ECO:0007669"/>
    <property type="project" value="UniProtKB-EC"/>
</dbReference>
<reference evidence="10 11" key="1">
    <citation type="journal article" date="2019" name="Appl. Microbiol. Biotechnol.">
        <title>Differential efficiency of wild type rhizogenic strains for rol gene transformation of plants.</title>
        <authorList>
            <person name="Desmet S."/>
            <person name="De Keyser E."/>
            <person name="Van Vaerenbergh J."/>
            <person name="Baeyen S."/>
            <person name="Van Huylenbroeck J."/>
            <person name="Geelen D."/>
            <person name="Dhooghe E."/>
        </authorList>
    </citation>
    <scope>NUCLEOTIDE SEQUENCE [LARGE SCALE GENOMIC DNA]</scope>
    <source>
        <strain evidence="10 11">MAFF210266</strain>
    </source>
</reference>